<dbReference type="Gene3D" id="3.60.40.10">
    <property type="entry name" value="PPM-type phosphatase domain"/>
    <property type="match status" value="1"/>
</dbReference>
<protein>
    <submittedName>
        <fullName evidence="4">Stage II sporulation protein E</fullName>
        <ecNumber evidence="4">3.1.3.16</ecNumber>
    </submittedName>
</protein>
<keyword evidence="2" id="KW-1133">Transmembrane helix</keyword>
<dbReference type="EMBL" id="CYZR01000004">
    <property type="protein sequence ID" value="CUN85089.1"/>
    <property type="molecule type" value="Genomic_DNA"/>
</dbReference>
<accession>A0ABM9UQ02</accession>
<dbReference type="EC" id="3.1.3.16" evidence="4"/>
<dbReference type="RefSeq" id="WP_055258680.1">
    <property type="nucleotide sequence ID" value="NZ_CABIXL010000004.1"/>
</dbReference>
<reference evidence="4 5" key="1">
    <citation type="submission" date="2015-09" db="EMBL/GenBank/DDBJ databases">
        <authorList>
            <consortium name="Pathogen Informatics"/>
        </authorList>
    </citation>
    <scope>NUCLEOTIDE SEQUENCE [LARGE SCALE GENOMIC DNA]</scope>
    <source>
        <strain evidence="4 5">2789STDY5834858</strain>
    </source>
</reference>
<feature type="transmembrane region" description="Helical" evidence="2">
    <location>
        <begin position="247"/>
        <end position="264"/>
    </location>
</feature>
<proteinExistence type="predicted"/>
<dbReference type="PANTHER" id="PTHR43156:SF2">
    <property type="entry name" value="STAGE II SPORULATION PROTEIN E"/>
    <property type="match status" value="1"/>
</dbReference>
<dbReference type="InterPro" id="IPR052016">
    <property type="entry name" value="Bact_Sigma-Reg"/>
</dbReference>
<sequence>MQYGAKVNNYGDNKNSILKNNSYVVINFVLYFIIGLLISRVNIAMSFGGFNSLAPFGIAYSLSVMKKDRKTFYCASLGIFLGYITLFNKVKEFPLYLIILMLIIILQTANMKITDNQKIRLSFLIVFFTVLSYGVFISKTDFIINIIISFIISGLIYPIYFMMTYSIKCLDNIYNRHMFNSNEIITLGLFIALLIVGIGEISLFQIGFRNIVALLFVISISYGISYNMGACIGAIMGIVLGFVSGNLPLYIAIYSSCGLVAGIFKETGKILTFFSFNIMYLIINMYCETLTQYGMIEVLIATGIFFLIPKSLYKHIFLEQNEDIKVNKYNENCLDKITNDFTIKVRNLTDILGMIGNILNYKRDEEFSLENKYNVLIDDISEKTCVNCERKLVCWKNELTSTYNSFVELIDNCQNDMFPLELEKKCLKKYTLIKNLENTMSIYRINENLKKRLKEGRELLSKNINNMALTINELVDNFQGELDILTGVENDVKVALSKEYIVYNDVLCYNDKYGRLNVKIQLDNFNQMEICEYIVPIVSSAVGKAMSLCENGFEMNKSVNRWEACFEEATKYKVTSYVAADKKFDEKYTGDSYSNGKTKDGSYIMAISDGMGSGKGAGTESKMAIEIMEKFIELGFDDVIAINTINSIIGIKFDEEEKFATLDMQKIDLYNGKVKFMKVGAVESFIKRKKDVEVINSNSLPFGVLDRVDIDIVEKNVKNGDLIISISDGILDNKENSSFNVEWLVNFLENTNIKQPKDLAISILKKAKEFNEGKAKDDMTVIVSKIFTEG</sequence>
<feature type="transmembrane region" description="Helical" evidence="2">
    <location>
        <begin position="270"/>
        <end position="287"/>
    </location>
</feature>
<keyword evidence="2" id="KW-0472">Membrane</keyword>
<feature type="transmembrane region" description="Helical" evidence="2">
    <location>
        <begin position="184"/>
        <end position="206"/>
    </location>
</feature>
<evidence type="ECO:0000256" key="2">
    <source>
        <dbReference type="SAM" id="Phobius"/>
    </source>
</evidence>
<keyword evidence="1 4" id="KW-0378">Hydrolase</keyword>
<feature type="domain" description="PPM-type phosphatase" evidence="3">
    <location>
        <begin position="575"/>
        <end position="786"/>
    </location>
</feature>
<dbReference type="InterPro" id="IPR045768">
    <property type="entry name" value="SpoIIE_N"/>
</dbReference>
<dbReference type="InterPro" id="IPR036457">
    <property type="entry name" value="PPM-type-like_dom_sf"/>
</dbReference>
<dbReference type="Proteomes" id="UP000095488">
    <property type="component" value="Unassembled WGS sequence"/>
</dbReference>
<feature type="transmembrane region" description="Helical" evidence="2">
    <location>
        <begin position="44"/>
        <end position="64"/>
    </location>
</feature>
<feature type="transmembrane region" description="Helical" evidence="2">
    <location>
        <begin position="21"/>
        <end position="38"/>
    </location>
</feature>
<dbReference type="NCBIfam" id="TIGR02865">
    <property type="entry name" value="spore_II_E"/>
    <property type="match status" value="1"/>
</dbReference>
<organism evidence="4 5">
    <name type="scientific">Sarcina ventriculi</name>
    <name type="common">Clostridium ventriculi</name>
    <dbReference type="NCBI Taxonomy" id="1267"/>
    <lineage>
        <taxon>Bacteria</taxon>
        <taxon>Bacillati</taxon>
        <taxon>Bacillota</taxon>
        <taxon>Clostridia</taxon>
        <taxon>Eubacteriales</taxon>
        <taxon>Clostridiaceae</taxon>
        <taxon>Sarcina</taxon>
    </lineage>
</organism>
<keyword evidence="2" id="KW-0812">Transmembrane</keyword>
<dbReference type="Pfam" id="PF19732">
    <property type="entry name" value="SpoIIE_N"/>
    <property type="match status" value="1"/>
</dbReference>
<gene>
    <name evidence="4" type="primary">spoIIE</name>
    <name evidence="4" type="ORF">ERS852473_01230</name>
</gene>
<comment type="caution">
    <text evidence="4">The sequence shown here is derived from an EMBL/GenBank/DDBJ whole genome shotgun (WGS) entry which is preliminary data.</text>
</comment>
<feature type="transmembrane region" description="Helical" evidence="2">
    <location>
        <begin position="93"/>
        <end position="109"/>
    </location>
</feature>
<feature type="transmembrane region" description="Helical" evidence="2">
    <location>
        <begin position="143"/>
        <end position="163"/>
    </location>
</feature>
<evidence type="ECO:0000313" key="5">
    <source>
        <dbReference type="Proteomes" id="UP000095488"/>
    </source>
</evidence>
<name>A0ABM9UQ02_SARVE</name>
<dbReference type="PANTHER" id="PTHR43156">
    <property type="entry name" value="STAGE II SPORULATION PROTEIN E-RELATED"/>
    <property type="match status" value="1"/>
</dbReference>
<evidence type="ECO:0000259" key="3">
    <source>
        <dbReference type="SMART" id="SM00331"/>
    </source>
</evidence>
<dbReference type="SUPFAM" id="SSF81606">
    <property type="entry name" value="PP2C-like"/>
    <property type="match status" value="1"/>
</dbReference>
<evidence type="ECO:0000313" key="4">
    <source>
        <dbReference type="EMBL" id="CUN85089.1"/>
    </source>
</evidence>
<feature type="transmembrane region" description="Helical" evidence="2">
    <location>
        <begin position="212"/>
        <end position="240"/>
    </location>
</feature>
<feature type="transmembrane region" description="Helical" evidence="2">
    <location>
        <begin position="121"/>
        <end position="137"/>
    </location>
</feature>
<dbReference type="InterPro" id="IPR001932">
    <property type="entry name" value="PPM-type_phosphatase-like_dom"/>
</dbReference>
<dbReference type="GO" id="GO:0004722">
    <property type="term" value="F:protein serine/threonine phosphatase activity"/>
    <property type="evidence" value="ECO:0007669"/>
    <property type="project" value="UniProtKB-EC"/>
</dbReference>
<dbReference type="Pfam" id="PF07228">
    <property type="entry name" value="SpoIIE"/>
    <property type="match status" value="1"/>
</dbReference>
<dbReference type="InterPro" id="IPR014221">
    <property type="entry name" value="SpoII_E"/>
</dbReference>
<evidence type="ECO:0000256" key="1">
    <source>
        <dbReference type="ARBA" id="ARBA00022801"/>
    </source>
</evidence>
<dbReference type="SMART" id="SM00331">
    <property type="entry name" value="PP2C_SIG"/>
    <property type="match status" value="1"/>
</dbReference>
<keyword evidence="5" id="KW-1185">Reference proteome</keyword>